<keyword evidence="2" id="KW-0812">Transmembrane</keyword>
<evidence type="ECO:0000256" key="3">
    <source>
        <dbReference type="ARBA" id="ARBA00022737"/>
    </source>
</evidence>
<dbReference type="EMBL" id="CADCXU010022160">
    <property type="protein sequence ID" value="CAB0009734.1"/>
    <property type="molecule type" value="Genomic_DNA"/>
</dbReference>
<evidence type="ECO:0000256" key="4">
    <source>
        <dbReference type="ARBA" id="ARBA00022989"/>
    </source>
</evidence>
<dbReference type="GO" id="GO:0016020">
    <property type="term" value="C:membrane"/>
    <property type="evidence" value="ECO:0007669"/>
    <property type="project" value="UniProtKB-SubCell"/>
</dbReference>
<dbReference type="PANTHER" id="PTHR12546:SF60">
    <property type="entry name" value="MISFIRE, ISOFORM F"/>
    <property type="match status" value="1"/>
</dbReference>
<comment type="subcellular location">
    <subcellularLocation>
        <location evidence="1">Membrane</location>
    </subcellularLocation>
</comment>
<evidence type="ECO:0000256" key="1">
    <source>
        <dbReference type="ARBA" id="ARBA00004370"/>
    </source>
</evidence>
<dbReference type="OrthoDB" id="10059618at2759"/>
<evidence type="ECO:0000256" key="2">
    <source>
        <dbReference type="ARBA" id="ARBA00022692"/>
    </source>
</evidence>
<keyword evidence="3" id="KW-0677">Repeat</keyword>
<dbReference type="AlphaFoldDB" id="A0A6H5FUY4"/>
<organism evidence="6 8">
    <name type="scientific">Nesidiocoris tenuis</name>
    <dbReference type="NCBI Taxonomy" id="355587"/>
    <lineage>
        <taxon>Eukaryota</taxon>
        <taxon>Metazoa</taxon>
        <taxon>Ecdysozoa</taxon>
        <taxon>Arthropoda</taxon>
        <taxon>Hexapoda</taxon>
        <taxon>Insecta</taxon>
        <taxon>Pterygota</taxon>
        <taxon>Neoptera</taxon>
        <taxon>Paraneoptera</taxon>
        <taxon>Hemiptera</taxon>
        <taxon>Heteroptera</taxon>
        <taxon>Panheteroptera</taxon>
        <taxon>Cimicomorpha</taxon>
        <taxon>Miridae</taxon>
        <taxon>Dicyphina</taxon>
        <taxon>Nesidiocoris</taxon>
    </lineage>
</organism>
<gene>
    <name evidence="7" type="ORF">NTEN_LOCUS14840</name>
    <name evidence="6" type="ORF">NTEN_LOCUS426</name>
</gene>
<evidence type="ECO:0000313" key="7">
    <source>
        <dbReference type="EMBL" id="CAB0009734.1"/>
    </source>
</evidence>
<keyword evidence="5" id="KW-0472">Membrane</keyword>
<dbReference type="PANTHER" id="PTHR12546">
    <property type="entry name" value="FER-1-LIKE"/>
    <property type="match status" value="1"/>
</dbReference>
<dbReference type="InterPro" id="IPR037721">
    <property type="entry name" value="Ferlin"/>
</dbReference>
<evidence type="ECO:0000256" key="5">
    <source>
        <dbReference type="ARBA" id="ARBA00023136"/>
    </source>
</evidence>
<sequence length="168" mass="19125">MFPPLCQRIKIQIRDNDPVNSVIATHFVDLKSISNDGEKESVKSDVHNWSSTTSKVKPMTHDKIYYFLPYWDDKPCMHLRAPWPDLRRRMYNSNMIGKMADALEEGLNEVSALDVLDLGDGQPEAKLRSVLEDLCMSCHRYVTITNGAGALGFTRLDKNRLKHCVSTV</sequence>
<evidence type="ECO:0000313" key="6">
    <source>
        <dbReference type="EMBL" id="CAA9993459.1"/>
    </source>
</evidence>
<name>A0A6H5FUY4_9HEMI</name>
<keyword evidence="8" id="KW-1185">Reference proteome</keyword>
<dbReference type="EMBL" id="CADCXU010000468">
    <property type="protein sequence ID" value="CAA9993459.1"/>
    <property type="molecule type" value="Genomic_DNA"/>
</dbReference>
<dbReference type="GO" id="GO:0007009">
    <property type="term" value="P:plasma membrane organization"/>
    <property type="evidence" value="ECO:0007669"/>
    <property type="project" value="TreeGrafter"/>
</dbReference>
<accession>A0A6H5FUY4</accession>
<feature type="non-terminal residue" evidence="6">
    <location>
        <position position="168"/>
    </location>
</feature>
<evidence type="ECO:0000313" key="8">
    <source>
        <dbReference type="Proteomes" id="UP000479000"/>
    </source>
</evidence>
<reference evidence="6 8" key="1">
    <citation type="submission" date="2020-02" db="EMBL/GenBank/DDBJ databases">
        <authorList>
            <person name="Ferguson B K."/>
        </authorList>
    </citation>
    <scope>NUCLEOTIDE SEQUENCE [LARGE SCALE GENOMIC DNA]</scope>
</reference>
<protein>
    <submittedName>
        <fullName evidence="6">Uncharacterized protein</fullName>
    </submittedName>
</protein>
<dbReference type="Proteomes" id="UP000479000">
    <property type="component" value="Unassembled WGS sequence"/>
</dbReference>
<keyword evidence="4" id="KW-1133">Transmembrane helix</keyword>
<proteinExistence type="predicted"/>